<accession>A0A0F9KZM5</accession>
<reference evidence="1" key="1">
    <citation type="journal article" date="2015" name="Nature">
        <title>Complex archaea that bridge the gap between prokaryotes and eukaryotes.</title>
        <authorList>
            <person name="Spang A."/>
            <person name="Saw J.H."/>
            <person name="Jorgensen S.L."/>
            <person name="Zaremba-Niedzwiedzka K."/>
            <person name="Martijn J."/>
            <person name="Lind A.E."/>
            <person name="van Eijk R."/>
            <person name="Schleper C."/>
            <person name="Guy L."/>
            <person name="Ettema T.J."/>
        </authorList>
    </citation>
    <scope>NUCLEOTIDE SEQUENCE</scope>
</reference>
<organism evidence="1">
    <name type="scientific">marine sediment metagenome</name>
    <dbReference type="NCBI Taxonomy" id="412755"/>
    <lineage>
        <taxon>unclassified sequences</taxon>
        <taxon>metagenomes</taxon>
        <taxon>ecological metagenomes</taxon>
    </lineage>
</organism>
<gene>
    <name evidence="1" type="ORF">LCGC14_1574780</name>
</gene>
<dbReference type="AlphaFoldDB" id="A0A0F9KZM5"/>
<proteinExistence type="predicted"/>
<evidence type="ECO:0000313" key="1">
    <source>
        <dbReference type="EMBL" id="KKM27438.1"/>
    </source>
</evidence>
<protein>
    <submittedName>
        <fullName evidence="1">Uncharacterized protein</fullName>
    </submittedName>
</protein>
<dbReference type="EMBL" id="LAZR01012322">
    <property type="protein sequence ID" value="KKM27438.1"/>
    <property type="molecule type" value="Genomic_DNA"/>
</dbReference>
<sequence length="79" mass="8821">MNSTAHDDAHDNIAYYQGVVDDLRQTLAQDSDPSDWTDGDKLRMIAALFDEADMARGVLDQHEVQEDLRRMAALLDGAD</sequence>
<name>A0A0F9KZM5_9ZZZZ</name>
<comment type="caution">
    <text evidence="1">The sequence shown here is derived from an EMBL/GenBank/DDBJ whole genome shotgun (WGS) entry which is preliminary data.</text>
</comment>